<dbReference type="PANTHER" id="PTHR42847">
    <property type="entry name" value="ALKANESULFONATE MONOOXYGENASE"/>
    <property type="match status" value="1"/>
</dbReference>
<keyword evidence="2" id="KW-0288">FMN</keyword>
<dbReference type="Pfam" id="PF00296">
    <property type="entry name" value="Bac_luciferase"/>
    <property type="match status" value="1"/>
</dbReference>
<evidence type="ECO:0000256" key="3">
    <source>
        <dbReference type="ARBA" id="ARBA00023002"/>
    </source>
</evidence>
<dbReference type="RefSeq" id="WP_184478826.1">
    <property type="nucleotide sequence ID" value="NZ_JACHIV010000001.1"/>
</dbReference>
<evidence type="ECO:0000256" key="1">
    <source>
        <dbReference type="ARBA" id="ARBA00022630"/>
    </source>
</evidence>
<dbReference type="EMBL" id="JACHIV010000001">
    <property type="protein sequence ID" value="MBB5069092.1"/>
    <property type="molecule type" value="Genomic_DNA"/>
</dbReference>
<evidence type="ECO:0000259" key="5">
    <source>
        <dbReference type="Pfam" id="PF00296"/>
    </source>
</evidence>
<comment type="caution">
    <text evidence="6">The sequence shown here is derived from an EMBL/GenBank/DDBJ whole genome shotgun (WGS) entry which is preliminary data.</text>
</comment>
<keyword evidence="3" id="KW-0560">Oxidoreductase</keyword>
<dbReference type="GO" id="GO:0046306">
    <property type="term" value="P:alkanesulfonate catabolic process"/>
    <property type="evidence" value="ECO:0007669"/>
    <property type="project" value="TreeGrafter"/>
</dbReference>
<keyword evidence="7" id="KW-1185">Reference proteome</keyword>
<reference evidence="6 7" key="1">
    <citation type="submission" date="2020-08" db="EMBL/GenBank/DDBJ databases">
        <title>Sequencing the genomes of 1000 actinobacteria strains.</title>
        <authorList>
            <person name="Klenk H.-P."/>
        </authorList>
    </citation>
    <scope>NUCLEOTIDE SEQUENCE [LARGE SCALE GENOMIC DNA]</scope>
    <source>
        <strain evidence="6 7">DSM 45582</strain>
    </source>
</reference>
<dbReference type="Gene3D" id="3.20.20.30">
    <property type="entry name" value="Luciferase-like domain"/>
    <property type="match status" value="1"/>
</dbReference>
<evidence type="ECO:0000313" key="7">
    <source>
        <dbReference type="Proteomes" id="UP000580474"/>
    </source>
</evidence>
<dbReference type="InterPro" id="IPR050172">
    <property type="entry name" value="SsuD_RutA_monooxygenase"/>
</dbReference>
<evidence type="ECO:0000256" key="2">
    <source>
        <dbReference type="ARBA" id="ARBA00022643"/>
    </source>
</evidence>
<dbReference type="InterPro" id="IPR036661">
    <property type="entry name" value="Luciferase-like_sf"/>
</dbReference>
<keyword evidence="1" id="KW-0285">Flavoprotein</keyword>
<protein>
    <submittedName>
        <fullName evidence="6">F420-dependent oxidoreductase-like protein</fullName>
    </submittedName>
</protein>
<evidence type="ECO:0000256" key="4">
    <source>
        <dbReference type="ARBA" id="ARBA00023033"/>
    </source>
</evidence>
<dbReference type="InterPro" id="IPR019952">
    <property type="entry name" value="F420_OxRdatse_Rv1855c_pred"/>
</dbReference>
<organism evidence="6 7">
    <name type="scientific">Saccharopolyspora gloriosae</name>
    <dbReference type="NCBI Taxonomy" id="455344"/>
    <lineage>
        <taxon>Bacteria</taxon>
        <taxon>Bacillati</taxon>
        <taxon>Actinomycetota</taxon>
        <taxon>Actinomycetes</taxon>
        <taxon>Pseudonocardiales</taxon>
        <taxon>Pseudonocardiaceae</taxon>
        <taxon>Saccharopolyspora</taxon>
    </lineage>
</organism>
<proteinExistence type="predicted"/>
<dbReference type="AlphaFoldDB" id="A0A840NIU4"/>
<dbReference type="PANTHER" id="PTHR42847:SF8">
    <property type="entry name" value="CONSERVED PROTEIN"/>
    <property type="match status" value="1"/>
</dbReference>
<accession>A0A840NIU4</accession>
<evidence type="ECO:0000313" key="6">
    <source>
        <dbReference type="EMBL" id="MBB5069092.1"/>
    </source>
</evidence>
<keyword evidence="4" id="KW-0503">Monooxygenase</keyword>
<sequence length="289" mass="31492">MQLGIHFANFTLPGEPDSLAEALSATAVAAEGAGCTRFSLMDHWFQMEHFATSQDPMLEGYTSLGFLAGRTSRMDLGLLVTGVTYRHPGLLAKIVTTLDVLSGGRALLGIGAAWYEREHRGLGVPFPPLAERFERLEETLQICRRMWSDEEGPYTGRHYELAETICRPRPVQHPGPRVLVGGGGERKTLRLVARYADACNLFATGPDEVRHKLEVLARHCESEGRDPAEIQKTIIAAGDLGTPDEFLARMDDYARLGVELVEIVPTGPDPAAMVGEFAGAVVPRLAELG</sequence>
<dbReference type="GO" id="GO:0008726">
    <property type="term" value="F:alkanesulfonate monooxygenase activity"/>
    <property type="evidence" value="ECO:0007669"/>
    <property type="project" value="TreeGrafter"/>
</dbReference>
<dbReference type="SUPFAM" id="SSF51679">
    <property type="entry name" value="Bacterial luciferase-like"/>
    <property type="match status" value="1"/>
</dbReference>
<gene>
    <name evidence="6" type="ORF">BJ969_002180</name>
</gene>
<dbReference type="NCBIfam" id="TIGR03560">
    <property type="entry name" value="F420_Rv1855c"/>
    <property type="match status" value="1"/>
</dbReference>
<feature type="domain" description="Luciferase-like" evidence="5">
    <location>
        <begin position="20"/>
        <end position="234"/>
    </location>
</feature>
<dbReference type="InterPro" id="IPR011251">
    <property type="entry name" value="Luciferase-like_dom"/>
</dbReference>
<dbReference type="Proteomes" id="UP000580474">
    <property type="component" value="Unassembled WGS sequence"/>
</dbReference>
<name>A0A840NIU4_9PSEU</name>